<dbReference type="SUPFAM" id="SSF47113">
    <property type="entry name" value="Histone-fold"/>
    <property type="match status" value="1"/>
</dbReference>
<organism evidence="2 3">
    <name type="scientific">Ectocarpus siliculosus</name>
    <name type="common">Brown alga</name>
    <name type="synonym">Conferva siliculosa</name>
    <dbReference type="NCBI Taxonomy" id="2880"/>
    <lineage>
        <taxon>Eukaryota</taxon>
        <taxon>Sar</taxon>
        <taxon>Stramenopiles</taxon>
        <taxon>Ochrophyta</taxon>
        <taxon>PX clade</taxon>
        <taxon>Phaeophyceae</taxon>
        <taxon>Ectocarpales</taxon>
        <taxon>Ectocarpaceae</taxon>
        <taxon>Ectocarpus</taxon>
    </lineage>
</organism>
<evidence type="ECO:0000313" key="3">
    <source>
        <dbReference type="Proteomes" id="UP000002630"/>
    </source>
</evidence>
<dbReference type="Proteomes" id="UP000002630">
    <property type="component" value="Linkage Group LG26"/>
</dbReference>
<dbReference type="Gene3D" id="1.10.20.10">
    <property type="entry name" value="Histone, subunit A"/>
    <property type="match status" value="1"/>
</dbReference>
<feature type="region of interest" description="Disordered" evidence="1">
    <location>
        <begin position="79"/>
        <end position="132"/>
    </location>
</feature>
<gene>
    <name evidence="2" type="ORF">Esi_0081_0093</name>
</gene>
<evidence type="ECO:0008006" key="4">
    <source>
        <dbReference type="Google" id="ProtNLM"/>
    </source>
</evidence>
<evidence type="ECO:0000256" key="1">
    <source>
        <dbReference type="SAM" id="MobiDB-lite"/>
    </source>
</evidence>
<keyword evidence="3" id="KW-1185">Reference proteome</keyword>
<name>D8LTB7_ECTSI</name>
<dbReference type="GO" id="GO:0016251">
    <property type="term" value="F:RNA polymerase II general transcription initiation factor activity"/>
    <property type="evidence" value="ECO:0007669"/>
    <property type="project" value="TreeGrafter"/>
</dbReference>
<dbReference type="PANTHER" id="PTHR46138">
    <property type="entry name" value="PROTEIN DR1"/>
    <property type="match status" value="1"/>
</dbReference>
<dbReference type="InParanoid" id="D8LTB7"/>
<evidence type="ECO:0000313" key="2">
    <source>
        <dbReference type="EMBL" id="CBN77988.1"/>
    </source>
</evidence>
<dbReference type="PANTHER" id="PTHR46138:SF1">
    <property type="entry name" value="PROTEIN DR1"/>
    <property type="match status" value="1"/>
</dbReference>
<dbReference type="GO" id="GO:0000122">
    <property type="term" value="P:negative regulation of transcription by RNA polymerase II"/>
    <property type="evidence" value="ECO:0007669"/>
    <property type="project" value="InterPro"/>
</dbReference>
<dbReference type="GO" id="GO:0017025">
    <property type="term" value="F:TBP-class protein binding"/>
    <property type="evidence" value="ECO:0007669"/>
    <property type="project" value="TreeGrafter"/>
</dbReference>
<feature type="compositionally biased region" description="Basic residues" evidence="1">
    <location>
        <begin position="92"/>
        <end position="101"/>
    </location>
</feature>
<dbReference type="EMBL" id="FN649751">
    <property type="protein sequence ID" value="CBN77988.1"/>
    <property type="molecule type" value="Genomic_DNA"/>
</dbReference>
<reference evidence="2 3" key="1">
    <citation type="journal article" date="2010" name="Nature">
        <title>The Ectocarpus genome and the independent evolution of multicellularity in brown algae.</title>
        <authorList>
            <person name="Cock J.M."/>
            <person name="Sterck L."/>
            <person name="Rouze P."/>
            <person name="Scornet D."/>
            <person name="Allen A.E."/>
            <person name="Amoutzias G."/>
            <person name="Anthouard V."/>
            <person name="Artiguenave F."/>
            <person name="Aury J.M."/>
            <person name="Badger J.H."/>
            <person name="Beszteri B."/>
            <person name="Billiau K."/>
            <person name="Bonnet E."/>
            <person name="Bothwell J.H."/>
            <person name="Bowler C."/>
            <person name="Boyen C."/>
            <person name="Brownlee C."/>
            <person name="Carrano C.J."/>
            <person name="Charrier B."/>
            <person name="Cho G.Y."/>
            <person name="Coelho S.M."/>
            <person name="Collen J."/>
            <person name="Corre E."/>
            <person name="Da Silva C."/>
            <person name="Delage L."/>
            <person name="Delaroque N."/>
            <person name="Dittami S.M."/>
            <person name="Doulbeau S."/>
            <person name="Elias M."/>
            <person name="Farnham G."/>
            <person name="Gachon C.M."/>
            <person name="Gschloessl B."/>
            <person name="Heesch S."/>
            <person name="Jabbari K."/>
            <person name="Jubin C."/>
            <person name="Kawai H."/>
            <person name="Kimura K."/>
            <person name="Kloareg B."/>
            <person name="Kupper F.C."/>
            <person name="Lang D."/>
            <person name="Le Bail A."/>
            <person name="Leblanc C."/>
            <person name="Lerouge P."/>
            <person name="Lohr M."/>
            <person name="Lopez P.J."/>
            <person name="Martens C."/>
            <person name="Maumus F."/>
            <person name="Michel G."/>
            <person name="Miranda-Saavedra D."/>
            <person name="Morales J."/>
            <person name="Moreau H."/>
            <person name="Motomura T."/>
            <person name="Nagasato C."/>
            <person name="Napoli C.A."/>
            <person name="Nelson D.R."/>
            <person name="Nyvall-Collen P."/>
            <person name="Peters A.F."/>
            <person name="Pommier C."/>
            <person name="Potin P."/>
            <person name="Poulain J."/>
            <person name="Quesneville H."/>
            <person name="Read B."/>
            <person name="Rensing S.A."/>
            <person name="Ritter A."/>
            <person name="Rousvoal S."/>
            <person name="Samanta M."/>
            <person name="Samson G."/>
            <person name="Schroeder D.C."/>
            <person name="Segurens B."/>
            <person name="Strittmatter M."/>
            <person name="Tonon T."/>
            <person name="Tregear J.W."/>
            <person name="Valentin K."/>
            <person name="von Dassow P."/>
            <person name="Yamagishi T."/>
            <person name="Van de Peer Y."/>
            <person name="Wincker P."/>
        </authorList>
    </citation>
    <scope>NUCLEOTIDE SEQUENCE [LARGE SCALE GENOMIC DNA]</scope>
    <source>
        <strain evidence="3">Ec32 / CCAP1310/4</strain>
    </source>
</reference>
<dbReference type="AlphaFoldDB" id="D8LTB7"/>
<dbReference type="EMBL" id="FN649047">
    <property type="protein sequence ID" value="CBN77988.1"/>
    <property type="molecule type" value="Genomic_DNA"/>
</dbReference>
<dbReference type="InterPro" id="IPR042225">
    <property type="entry name" value="Ncb2"/>
</dbReference>
<dbReference type="InterPro" id="IPR009072">
    <property type="entry name" value="Histone-fold"/>
</dbReference>
<dbReference type="GO" id="GO:0017054">
    <property type="term" value="C:negative cofactor 2 complex"/>
    <property type="evidence" value="ECO:0007669"/>
    <property type="project" value="InterPro"/>
</dbReference>
<accession>D8LTB7</accession>
<dbReference type="GO" id="GO:0046982">
    <property type="term" value="F:protein heterodimerization activity"/>
    <property type="evidence" value="ECO:0007669"/>
    <property type="project" value="InterPro"/>
</dbReference>
<dbReference type="OrthoDB" id="601405at2759"/>
<proteinExistence type="predicted"/>
<dbReference type="GO" id="GO:0051123">
    <property type="term" value="P:RNA polymerase II preinitiation complex assembly"/>
    <property type="evidence" value="ECO:0007669"/>
    <property type="project" value="TreeGrafter"/>
</dbReference>
<protein>
    <recommendedName>
        <fullName evidence="4">Transcription factor CBF/NF-Y/archaeal histone domain-containing protein</fullName>
    </recommendedName>
</protein>
<sequence length="132" mass="14338">MLFAKATIARAVEAALPDGMTATDEMVEAINKSCAEFVNLLSTEASAKAKCSGKNPVMSNEDVVEAIKRLGLEAYLTGAEEGAAADTEKEQARRKRKRKPKQSKEEEEAAANRQRELLEATAKSFYEDQGLA</sequence>
<dbReference type="STRING" id="2880.D8LTB7"/>